<gene>
    <name evidence="2" type="ORF">Aco03nite_053620</name>
</gene>
<dbReference type="Proteomes" id="UP000612282">
    <property type="component" value="Unassembled WGS sequence"/>
</dbReference>
<organism evidence="2 3">
    <name type="scientific">Actinoplanes couchii</name>
    <dbReference type="NCBI Taxonomy" id="403638"/>
    <lineage>
        <taxon>Bacteria</taxon>
        <taxon>Bacillati</taxon>
        <taxon>Actinomycetota</taxon>
        <taxon>Actinomycetes</taxon>
        <taxon>Micromonosporales</taxon>
        <taxon>Micromonosporaceae</taxon>
        <taxon>Actinoplanes</taxon>
    </lineage>
</organism>
<evidence type="ECO:0000256" key="1">
    <source>
        <dbReference type="SAM" id="MobiDB-lite"/>
    </source>
</evidence>
<proteinExistence type="predicted"/>
<dbReference type="InterPro" id="IPR020835">
    <property type="entry name" value="Catalase_sf"/>
</dbReference>
<name>A0ABQ3XES7_9ACTN</name>
<comment type="caution">
    <text evidence="2">The sequence shown here is derived from an EMBL/GenBank/DDBJ whole genome shotgun (WGS) entry which is preliminary data.</text>
</comment>
<evidence type="ECO:0000313" key="3">
    <source>
        <dbReference type="Proteomes" id="UP000612282"/>
    </source>
</evidence>
<reference evidence="2 3" key="1">
    <citation type="submission" date="2021-01" db="EMBL/GenBank/DDBJ databases">
        <title>Whole genome shotgun sequence of Actinoplanes couchii NBRC 106145.</title>
        <authorList>
            <person name="Komaki H."/>
            <person name="Tamura T."/>
        </authorList>
    </citation>
    <scope>NUCLEOTIDE SEQUENCE [LARGE SCALE GENOMIC DNA]</scope>
    <source>
        <strain evidence="2 3">NBRC 106145</strain>
    </source>
</reference>
<keyword evidence="3" id="KW-1185">Reference proteome</keyword>
<feature type="region of interest" description="Disordered" evidence="1">
    <location>
        <begin position="92"/>
        <end position="113"/>
    </location>
</feature>
<protein>
    <submittedName>
        <fullName evidence="2">Uncharacterized protein</fullName>
    </submittedName>
</protein>
<feature type="compositionally biased region" description="Low complexity" evidence="1">
    <location>
        <begin position="92"/>
        <end position="107"/>
    </location>
</feature>
<accession>A0ABQ3XES7</accession>
<dbReference type="SUPFAM" id="SSF56634">
    <property type="entry name" value="Heme-dependent catalase-like"/>
    <property type="match status" value="1"/>
</dbReference>
<dbReference type="EMBL" id="BOMG01000064">
    <property type="protein sequence ID" value="GID56958.1"/>
    <property type="molecule type" value="Genomic_DNA"/>
</dbReference>
<sequence length="113" mass="12218">MLSAVVRDAVAVVEEPVRQLEELFVGAVQGARTRTGPPPAERAVFRKLHGAAHGRLVPRPDRPRRWRAGIFEPEDLTAWVRFSSAAAPPTRTWAAPSASGSSCSACPVPEPRI</sequence>
<evidence type="ECO:0000313" key="2">
    <source>
        <dbReference type="EMBL" id="GID56958.1"/>
    </source>
</evidence>